<accession>A0A835YJB6</accession>
<dbReference type="InterPro" id="IPR011042">
    <property type="entry name" value="6-blade_b-propeller_TolB-like"/>
</dbReference>
<name>A0A835YJB6_9STRA</name>
<sequence>MSQPTADDAKELEFCTIMMPDFTAASDVLGACCTADDESDVKRLLYDSKKLSDACKPLQAQYACGKCHPFAAHLALPDGSGILDMCSGWCGKYFNACKADLDLPDNFCANAGDGYYCYPDGVNATRPGDGYYCYPDGANAAAKAPPPSTSTKLPPYFKKLSGGQIPSHLVGLHIVPGSKNKKWWMLNQDGKIVEVDNDPEAEDTTTVLDATDRVNSGGGEVGLLGLAFSPDFTKTGYFYVNYVDDDEPLPNTVVARYTYVEGDKQATHDSEVKGDKQATHDSEVKLLTFQQPFLNHNAGQLLFSPADKAKPDNQPYYDLFIATGDGGSFSDPDGNAQNKGSLLGKILRIRLSTDPKAKGYTLPPDNIKVKKDGKEQLTEAYAYGLRNPWRCSFDSKSLDKLDLWCADVGQDRIERIVRVKAGGNYGWRKYEGTRDNIPDDDAFNFTPPVYQYCHQGEAGEDDDPICKDKPFTGECITGGFVYRGAKQSDVYGGQYIFADWQAHRLLRLIRQPDGGWRGDAHRLLRLIRQRDGGWRGDVIVDELGWTVSSLAEDDDGELYVLRYDSSGSAANVYALPSTDVAAAAATSKSAAQTPQYKPSTGNMIAPGAPPTPPPPVAGGTGVVPPSIQSTQPPTGDAPVVAGTVPPAAGGGGGFVLPQLANAAPVDNNPVSTVGRPVLVPGAFTGASTVSPNDIIGLELTGNRGRVTGIIGAMDPGDSVVYTFDVTESGTFPVVFNRAPCVASIVPDGPGSLNFDAASPAPPAPCPAARGRVPCAAGTIPDGPGSLNFDAFYTNNEEGAFRARDVTLVAGRAQPYTLCFARGAYADFRSTCIGFQCKYDQDLRPAADKGGDAPLVSAATGTGGVQEAVAAAAAAAQPAVMAAAGEAVALPATFKAGAVVNAATDLRGVEVDAKDQSLGYIDDGDSVVYTFDVAEPGTYAVVYGVYGKPPTKQPLSFSLHEGRVPCTATAAAPEGGGAMHVAAFYTNNNVLNYRANDIALAEGKGQEYTLCFVQGQFVNHVSTCIGADCRFEVDARVPAASGKRDLAGSESTLSTVAVTVSADGSSNTSVLCTGRRCGGANGSAPQRKGQLRASRANARDAQI</sequence>
<organism evidence="3 4">
    <name type="scientific">Tribonema minus</name>
    <dbReference type="NCBI Taxonomy" id="303371"/>
    <lineage>
        <taxon>Eukaryota</taxon>
        <taxon>Sar</taxon>
        <taxon>Stramenopiles</taxon>
        <taxon>Ochrophyta</taxon>
        <taxon>PX clade</taxon>
        <taxon>Xanthophyceae</taxon>
        <taxon>Tribonematales</taxon>
        <taxon>Tribonemataceae</taxon>
        <taxon>Tribonema</taxon>
    </lineage>
</organism>
<dbReference type="EMBL" id="JAFCMP010000539">
    <property type="protein sequence ID" value="KAG5176220.1"/>
    <property type="molecule type" value="Genomic_DNA"/>
</dbReference>
<feature type="region of interest" description="Disordered" evidence="1">
    <location>
        <begin position="1078"/>
        <end position="1102"/>
    </location>
</feature>
<evidence type="ECO:0000313" key="4">
    <source>
        <dbReference type="Proteomes" id="UP000664859"/>
    </source>
</evidence>
<dbReference type="Gene3D" id="2.120.10.30">
    <property type="entry name" value="TolB, C-terminal domain"/>
    <property type="match status" value="1"/>
</dbReference>
<dbReference type="AlphaFoldDB" id="A0A835YJB6"/>
<evidence type="ECO:0000259" key="2">
    <source>
        <dbReference type="Pfam" id="PF07995"/>
    </source>
</evidence>
<dbReference type="Gene3D" id="2.60.120.260">
    <property type="entry name" value="Galactose-binding domain-like"/>
    <property type="match status" value="1"/>
</dbReference>
<evidence type="ECO:0000256" key="1">
    <source>
        <dbReference type="SAM" id="MobiDB-lite"/>
    </source>
</evidence>
<dbReference type="PANTHER" id="PTHR19328">
    <property type="entry name" value="HEDGEHOG-INTERACTING PROTEIN"/>
    <property type="match status" value="1"/>
</dbReference>
<feature type="domain" description="Glucose/Sorbosone dehydrogenase" evidence="2">
    <location>
        <begin position="184"/>
        <end position="431"/>
    </location>
</feature>
<dbReference type="PANTHER" id="PTHR19328:SF13">
    <property type="entry name" value="HIPL1 PROTEIN"/>
    <property type="match status" value="1"/>
</dbReference>
<comment type="caution">
    <text evidence="3">The sequence shown here is derived from an EMBL/GenBank/DDBJ whole genome shotgun (WGS) entry which is preliminary data.</text>
</comment>
<evidence type="ECO:0000313" key="3">
    <source>
        <dbReference type="EMBL" id="KAG5176220.1"/>
    </source>
</evidence>
<reference evidence="3" key="1">
    <citation type="submission" date="2021-02" db="EMBL/GenBank/DDBJ databases">
        <title>First Annotated Genome of the Yellow-green Alga Tribonema minus.</title>
        <authorList>
            <person name="Mahan K.M."/>
        </authorList>
    </citation>
    <scope>NUCLEOTIDE SEQUENCE</scope>
    <source>
        <strain evidence="3">UTEX B ZZ1240</strain>
    </source>
</reference>
<dbReference type="Pfam" id="PF07995">
    <property type="entry name" value="GSDH"/>
    <property type="match status" value="1"/>
</dbReference>
<keyword evidence="4" id="KW-1185">Reference proteome</keyword>
<dbReference type="SUPFAM" id="SSF50952">
    <property type="entry name" value="Soluble quinoprotein glucose dehydrogenase"/>
    <property type="match status" value="1"/>
</dbReference>
<dbReference type="Proteomes" id="UP000664859">
    <property type="component" value="Unassembled WGS sequence"/>
</dbReference>
<dbReference type="OrthoDB" id="10266706at2759"/>
<protein>
    <submittedName>
        <fullName evidence="3">Sorbosone dehydrogenase-domain-containing protein</fullName>
    </submittedName>
</protein>
<gene>
    <name evidence="3" type="ORF">JKP88DRAFT_282912</name>
</gene>
<dbReference type="InterPro" id="IPR011041">
    <property type="entry name" value="Quinoprot_gluc/sorb_DH_b-prop"/>
</dbReference>
<dbReference type="InterPro" id="IPR012938">
    <property type="entry name" value="Glc/Sorbosone_DH"/>
</dbReference>
<proteinExistence type="predicted"/>
<feature type="region of interest" description="Disordered" evidence="1">
    <location>
        <begin position="586"/>
        <end position="613"/>
    </location>
</feature>